<dbReference type="EMBL" id="BJON01000016">
    <property type="protein sequence ID" value="GED70654.1"/>
    <property type="molecule type" value="Genomic_DNA"/>
</dbReference>
<evidence type="ECO:0000313" key="4">
    <source>
        <dbReference type="Proteomes" id="UP000036834"/>
    </source>
</evidence>
<dbReference type="EMBL" id="LGIQ01000007">
    <property type="protein sequence ID" value="KNB72493.1"/>
    <property type="molecule type" value="Genomic_DNA"/>
</dbReference>
<dbReference type="STRING" id="54915.ADS79_11540"/>
<dbReference type="PATRIC" id="fig|54915.3.peg.1269"/>
<name>A0A0K9YUW5_9BACL</name>
<dbReference type="OrthoDB" id="2991331at2"/>
<dbReference type="Pfam" id="PF10737">
    <property type="entry name" value="GerPC"/>
    <property type="match status" value="1"/>
</dbReference>
<reference evidence="3" key="2">
    <citation type="submission" date="2015-07" db="EMBL/GenBank/DDBJ databases">
        <title>MeaNS - Measles Nucleotide Surveillance Program.</title>
        <authorList>
            <person name="Tran T."/>
            <person name="Druce J."/>
        </authorList>
    </citation>
    <scope>NUCLEOTIDE SEQUENCE</scope>
    <source>
        <strain evidence="3">DSM 9887</strain>
    </source>
</reference>
<feature type="coiled-coil region" evidence="1">
    <location>
        <begin position="18"/>
        <end position="45"/>
    </location>
</feature>
<evidence type="ECO:0000313" key="2">
    <source>
        <dbReference type="EMBL" id="GED70654.1"/>
    </source>
</evidence>
<reference evidence="4" key="1">
    <citation type="submission" date="2015-07" db="EMBL/GenBank/DDBJ databases">
        <title>Genome sequencing project for genomic taxonomy and phylogenomics of Bacillus-like bacteria.</title>
        <authorList>
            <person name="Liu B."/>
            <person name="Wang J."/>
            <person name="Zhu Y."/>
            <person name="Liu G."/>
            <person name="Chen Q."/>
            <person name="Chen Z."/>
            <person name="Lan J."/>
            <person name="Che J."/>
            <person name="Ge C."/>
            <person name="Shi H."/>
            <person name="Pan Z."/>
            <person name="Liu X."/>
        </authorList>
    </citation>
    <scope>NUCLEOTIDE SEQUENCE [LARGE SCALE GENOMIC DNA]</scope>
    <source>
        <strain evidence="4">DSM 9887</strain>
    </source>
</reference>
<accession>A0A0K9YUW5</accession>
<evidence type="ECO:0000313" key="3">
    <source>
        <dbReference type="EMBL" id="KNB72493.1"/>
    </source>
</evidence>
<evidence type="ECO:0000313" key="5">
    <source>
        <dbReference type="Proteomes" id="UP000319578"/>
    </source>
</evidence>
<evidence type="ECO:0000256" key="1">
    <source>
        <dbReference type="SAM" id="Coils"/>
    </source>
</evidence>
<keyword evidence="1" id="KW-0175">Coiled coil</keyword>
<dbReference type="AlphaFoldDB" id="A0A0K9YUW5"/>
<reference evidence="2 5" key="3">
    <citation type="submission" date="2019-06" db="EMBL/GenBank/DDBJ databases">
        <title>Whole genome shotgun sequence of Brevibacillus reuszeri NBRC 15719.</title>
        <authorList>
            <person name="Hosoyama A."/>
            <person name="Uohara A."/>
            <person name="Ohji S."/>
            <person name="Ichikawa N."/>
        </authorList>
    </citation>
    <scope>NUCLEOTIDE SEQUENCE [LARGE SCALE GENOMIC DNA]</scope>
    <source>
        <strain evidence="2 5">NBRC 15719</strain>
    </source>
</reference>
<comment type="caution">
    <text evidence="3">The sequence shown here is derived from an EMBL/GenBank/DDBJ whole genome shotgun (WGS) entry which is preliminary data.</text>
</comment>
<keyword evidence="5" id="KW-1185">Reference proteome</keyword>
<gene>
    <name evidence="2" type="primary">gerPC</name>
    <name evidence="3" type="ORF">ADS79_11540</name>
    <name evidence="2" type="ORF">BRE01_43560</name>
</gene>
<dbReference type="InterPro" id="IPR019673">
    <property type="entry name" value="Spore_germination_GerPC"/>
</dbReference>
<dbReference type="Proteomes" id="UP000036834">
    <property type="component" value="Unassembled WGS sequence"/>
</dbReference>
<dbReference type="Proteomes" id="UP000319578">
    <property type="component" value="Unassembled WGS sequence"/>
</dbReference>
<organism evidence="3 4">
    <name type="scientific">Brevibacillus reuszeri</name>
    <dbReference type="NCBI Taxonomy" id="54915"/>
    <lineage>
        <taxon>Bacteria</taxon>
        <taxon>Bacillati</taxon>
        <taxon>Bacillota</taxon>
        <taxon>Bacilli</taxon>
        <taxon>Bacillales</taxon>
        <taxon>Paenibacillaceae</taxon>
        <taxon>Brevibacillus</taxon>
    </lineage>
</organism>
<sequence length="204" mass="24451">MYMSPELMQYFQQLHDYLQVQNKKMESMKQMLEQLQQDVNELKEKQVPSVIKNEYKFDLLKVERLEGTLNIGLNPKSSDSSIGDFAINQSMDVPSPPHSASDSFERVQREINRYLDHDAYRVLERIEDECGYPLDDAYRGFIMDDIRKQIDHRIRYYLNQFDTSQWEPEQIEAWEQKTVQKVKRDIERTCETFIQNLPRERNDS</sequence>
<proteinExistence type="predicted"/>
<protein>
    <submittedName>
        <fullName evidence="2">Germination protein PC</fullName>
    </submittedName>
    <submittedName>
        <fullName evidence="3">Spore gernimation protein</fullName>
    </submittedName>
</protein>
<dbReference type="RefSeq" id="WP_049738546.1">
    <property type="nucleotide sequence ID" value="NZ_BJON01000016.1"/>
</dbReference>